<comment type="function">
    <text evidence="12">Catalyzes the oxidation of 5,10-methylenetetrahydrofolate to 5,10-methenyltetrahydrofolate and then the hydrolysis of 5,10-methenyltetrahydrofolate to 10-formyltetrahydrofolate.</text>
</comment>
<evidence type="ECO:0000313" key="15">
    <source>
        <dbReference type="EMBL" id="RFU65653.1"/>
    </source>
</evidence>
<dbReference type="NCBIfam" id="NF008058">
    <property type="entry name" value="PRK10792.1"/>
    <property type="match status" value="1"/>
</dbReference>
<dbReference type="HAMAP" id="MF_01576">
    <property type="entry name" value="THF_DHG_CYH"/>
    <property type="match status" value="1"/>
</dbReference>
<keyword evidence="2 12" id="KW-0554">One-carbon metabolism</keyword>
<comment type="pathway">
    <text evidence="1 12">One-carbon metabolism; tetrahydrofolate interconversion.</text>
</comment>
<keyword evidence="3 12" id="KW-0028">Amino-acid biosynthesis</keyword>
<dbReference type="InterPro" id="IPR020867">
    <property type="entry name" value="THF_DH/CycHdrlase_CS"/>
</dbReference>
<dbReference type="AlphaFoldDB" id="A0A372LH69"/>
<dbReference type="GO" id="GO:0006164">
    <property type="term" value="P:purine nucleotide biosynthetic process"/>
    <property type="evidence" value="ECO:0007669"/>
    <property type="project" value="UniProtKB-KW"/>
</dbReference>
<dbReference type="EC" id="3.5.4.9" evidence="12"/>
<dbReference type="FunFam" id="3.40.50.10860:FF:000001">
    <property type="entry name" value="Bifunctional protein FolD"/>
    <property type="match status" value="1"/>
</dbReference>
<dbReference type="SUPFAM" id="SSF51735">
    <property type="entry name" value="NAD(P)-binding Rossmann-fold domains"/>
    <property type="match status" value="1"/>
</dbReference>
<dbReference type="Gene3D" id="3.40.50.720">
    <property type="entry name" value="NAD(P)-binding Rossmann-like Domain"/>
    <property type="match status" value="1"/>
</dbReference>
<dbReference type="EMBL" id="QVTD01000003">
    <property type="protein sequence ID" value="RFU65653.1"/>
    <property type="molecule type" value="Genomic_DNA"/>
</dbReference>
<keyword evidence="10 12" id="KW-0511">Multifunctional enzyme</keyword>
<protein>
    <recommendedName>
        <fullName evidence="12">Bifunctional protein FolD</fullName>
    </recommendedName>
    <domain>
        <recommendedName>
            <fullName evidence="12">Methylenetetrahydrofolate dehydrogenase</fullName>
            <ecNumber evidence="12">1.5.1.5</ecNumber>
        </recommendedName>
    </domain>
    <domain>
        <recommendedName>
            <fullName evidence="12">Methenyltetrahydrofolate cyclohydrolase</fullName>
            <ecNumber evidence="12">3.5.4.9</ecNumber>
        </recommendedName>
    </domain>
</protein>
<keyword evidence="8 12" id="KW-0368">Histidine biosynthesis</keyword>
<evidence type="ECO:0000256" key="2">
    <source>
        <dbReference type="ARBA" id="ARBA00022563"/>
    </source>
</evidence>
<keyword evidence="9 12" id="KW-0486">Methionine biosynthesis</keyword>
<accession>A0A372LH69</accession>
<dbReference type="SUPFAM" id="SSF53223">
    <property type="entry name" value="Aminoacid dehydrogenase-like, N-terminal domain"/>
    <property type="match status" value="1"/>
</dbReference>
<dbReference type="GO" id="GO:0035999">
    <property type="term" value="P:tetrahydrofolate interconversion"/>
    <property type="evidence" value="ECO:0007669"/>
    <property type="project" value="UniProtKB-UniRule"/>
</dbReference>
<feature type="domain" description="Tetrahydrofolate dehydrogenase/cyclohydrolase catalytic" evidence="13">
    <location>
        <begin position="6"/>
        <end position="120"/>
    </location>
</feature>
<evidence type="ECO:0000256" key="11">
    <source>
        <dbReference type="ARBA" id="ARBA00036357"/>
    </source>
</evidence>
<keyword evidence="6 12" id="KW-0521">NADP</keyword>
<evidence type="ECO:0000313" key="16">
    <source>
        <dbReference type="Proteomes" id="UP000262939"/>
    </source>
</evidence>
<keyword evidence="16" id="KW-1185">Reference proteome</keyword>
<evidence type="ECO:0000259" key="13">
    <source>
        <dbReference type="Pfam" id="PF00763"/>
    </source>
</evidence>
<organism evidence="15 16">
    <name type="scientific">Peribacillus glennii</name>
    <dbReference type="NCBI Taxonomy" id="2303991"/>
    <lineage>
        <taxon>Bacteria</taxon>
        <taxon>Bacillati</taxon>
        <taxon>Bacillota</taxon>
        <taxon>Bacilli</taxon>
        <taxon>Bacillales</taxon>
        <taxon>Bacillaceae</taxon>
        <taxon>Peribacillus</taxon>
    </lineage>
</organism>
<sequence>MTAKLIDGKEIAKAIRKEIAEEVEMLSQKDIVPGLAVVLVGDNQASRTYVSNKQKACRELGMHSVLIELPESVSHQQLVEKINELNTDAAIHGILVQLPLPRHIDEKEIIESISPEKDVDGFHPINVGRMMTGQDAFLPCTPYGILEMLKFIGYSLEGKHAVVVGRSNIVGKPVGQLLLNENATVTYCHSRTDNLAEHAKKADVLIVAVGKRDTIGREHVKDGAVVIDVGMNRNDEGKLCGDVSFEEVRESASYITPVPGGVGPMTITMLMKNTVKSAKKAHNNELETLNSK</sequence>
<dbReference type="EC" id="1.5.1.5" evidence="12"/>
<dbReference type="InterPro" id="IPR046346">
    <property type="entry name" value="Aminoacid_DH-like_N_sf"/>
</dbReference>
<dbReference type="InterPro" id="IPR020631">
    <property type="entry name" value="THF_DH/CycHdrlase_NAD-bd_dom"/>
</dbReference>
<dbReference type="FunFam" id="3.40.50.720:FF:000094">
    <property type="entry name" value="Bifunctional protein FolD"/>
    <property type="match status" value="1"/>
</dbReference>
<dbReference type="PANTHER" id="PTHR48099">
    <property type="entry name" value="C-1-TETRAHYDROFOLATE SYNTHASE, CYTOPLASMIC-RELATED"/>
    <property type="match status" value="1"/>
</dbReference>
<dbReference type="Proteomes" id="UP000262939">
    <property type="component" value="Unassembled WGS sequence"/>
</dbReference>
<comment type="similarity">
    <text evidence="12">Belongs to the tetrahydrofolate dehydrogenase/cyclohydrolase family.</text>
</comment>
<comment type="catalytic activity">
    <reaction evidence="11 12">
        <text>(6R)-5,10-methenyltetrahydrofolate + H2O = (6R)-10-formyltetrahydrofolate + H(+)</text>
        <dbReference type="Rhea" id="RHEA:23700"/>
        <dbReference type="ChEBI" id="CHEBI:15377"/>
        <dbReference type="ChEBI" id="CHEBI:15378"/>
        <dbReference type="ChEBI" id="CHEBI:57455"/>
        <dbReference type="ChEBI" id="CHEBI:195366"/>
        <dbReference type="EC" id="3.5.4.9"/>
    </reaction>
</comment>
<comment type="subunit">
    <text evidence="12">Homodimer.</text>
</comment>
<dbReference type="PRINTS" id="PR00085">
    <property type="entry name" value="THFDHDRGNASE"/>
</dbReference>
<dbReference type="InterPro" id="IPR036291">
    <property type="entry name" value="NAD(P)-bd_dom_sf"/>
</dbReference>
<dbReference type="OrthoDB" id="9803580at2"/>
<dbReference type="Pfam" id="PF00763">
    <property type="entry name" value="THF_DHG_CYH"/>
    <property type="match status" value="1"/>
</dbReference>
<reference evidence="15 16" key="1">
    <citation type="submission" date="2018-08" db="EMBL/GenBank/DDBJ databases">
        <title>Bacillus chawlae sp. nov., Bacillus glennii sp. nov., and Bacillus saganii sp. nov. Isolated from the Vehicle Assembly Building at Kennedy Space Center where the Viking Spacecraft were Assembled.</title>
        <authorList>
            <person name="Seuylemezian A."/>
            <person name="Vaishampayan P."/>
        </authorList>
    </citation>
    <scope>NUCLEOTIDE SEQUENCE [LARGE SCALE GENOMIC DNA]</scope>
    <source>
        <strain evidence="15 16">V44-8</strain>
    </source>
</reference>
<feature type="domain" description="Tetrahydrofolate dehydrogenase/cyclohydrolase NAD(P)-binding" evidence="14">
    <location>
        <begin position="139"/>
        <end position="281"/>
    </location>
</feature>
<dbReference type="PROSITE" id="PS00767">
    <property type="entry name" value="THF_DHG_CYH_2"/>
    <property type="match status" value="1"/>
</dbReference>
<evidence type="ECO:0000256" key="4">
    <source>
        <dbReference type="ARBA" id="ARBA00022755"/>
    </source>
</evidence>
<proteinExistence type="inferred from homology"/>
<dbReference type="Gene3D" id="3.40.50.10860">
    <property type="entry name" value="Leucine Dehydrogenase, chain A, domain 1"/>
    <property type="match status" value="1"/>
</dbReference>
<dbReference type="CDD" id="cd01080">
    <property type="entry name" value="NAD_bind_m-THF_DH_Cyclohyd"/>
    <property type="match status" value="1"/>
</dbReference>
<evidence type="ECO:0000259" key="14">
    <source>
        <dbReference type="Pfam" id="PF02882"/>
    </source>
</evidence>
<dbReference type="NCBIfam" id="NF010783">
    <property type="entry name" value="PRK14186.1"/>
    <property type="match status" value="1"/>
</dbReference>
<dbReference type="GO" id="GO:0004488">
    <property type="term" value="F:methylenetetrahydrofolate dehydrogenase (NADP+) activity"/>
    <property type="evidence" value="ECO:0007669"/>
    <property type="project" value="UniProtKB-UniRule"/>
</dbReference>
<dbReference type="RefSeq" id="WP_117321826.1">
    <property type="nucleotide sequence ID" value="NZ_QVTD01000003.1"/>
</dbReference>
<evidence type="ECO:0000256" key="3">
    <source>
        <dbReference type="ARBA" id="ARBA00022605"/>
    </source>
</evidence>
<dbReference type="PANTHER" id="PTHR48099:SF5">
    <property type="entry name" value="C-1-TETRAHYDROFOLATE SYNTHASE, CYTOPLASMIC"/>
    <property type="match status" value="1"/>
</dbReference>
<evidence type="ECO:0000256" key="10">
    <source>
        <dbReference type="ARBA" id="ARBA00023268"/>
    </source>
</evidence>
<feature type="binding site" evidence="12">
    <location>
        <begin position="165"/>
        <end position="167"/>
    </location>
    <ligand>
        <name>NADP(+)</name>
        <dbReference type="ChEBI" id="CHEBI:58349"/>
    </ligand>
</feature>
<dbReference type="GO" id="GO:0005829">
    <property type="term" value="C:cytosol"/>
    <property type="evidence" value="ECO:0007669"/>
    <property type="project" value="TreeGrafter"/>
</dbReference>
<comment type="caution">
    <text evidence="12">Lacks conserved residue(s) required for the propagation of feature annotation.</text>
</comment>
<comment type="caution">
    <text evidence="15">The sequence shown here is derived from an EMBL/GenBank/DDBJ whole genome shotgun (WGS) entry which is preliminary data.</text>
</comment>
<dbReference type="InterPro" id="IPR020630">
    <property type="entry name" value="THF_DH/CycHdrlase_cat_dom"/>
</dbReference>
<name>A0A372LH69_9BACI</name>
<evidence type="ECO:0000256" key="8">
    <source>
        <dbReference type="ARBA" id="ARBA00023102"/>
    </source>
</evidence>
<evidence type="ECO:0000256" key="9">
    <source>
        <dbReference type="ARBA" id="ARBA00023167"/>
    </source>
</evidence>
<evidence type="ECO:0000256" key="5">
    <source>
        <dbReference type="ARBA" id="ARBA00022801"/>
    </source>
</evidence>
<keyword evidence="4 12" id="KW-0658">Purine biosynthesis</keyword>
<gene>
    <name evidence="12 15" type="primary">folD</name>
    <name evidence="15" type="ORF">D0466_07205</name>
</gene>
<dbReference type="Pfam" id="PF02882">
    <property type="entry name" value="THF_DHG_CYH_C"/>
    <property type="match status" value="1"/>
</dbReference>
<dbReference type="InterPro" id="IPR000672">
    <property type="entry name" value="THF_DH/CycHdrlase"/>
</dbReference>
<keyword evidence="7 12" id="KW-0560">Oxidoreductase</keyword>
<evidence type="ECO:0000256" key="7">
    <source>
        <dbReference type="ARBA" id="ARBA00023002"/>
    </source>
</evidence>
<dbReference type="NCBIfam" id="NF010786">
    <property type="entry name" value="PRK14189.1"/>
    <property type="match status" value="1"/>
</dbReference>
<comment type="catalytic activity">
    <reaction evidence="12">
        <text>(6R)-5,10-methylene-5,6,7,8-tetrahydrofolate + NADP(+) = (6R)-5,10-methenyltetrahydrofolate + NADPH</text>
        <dbReference type="Rhea" id="RHEA:22812"/>
        <dbReference type="ChEBI" id="CHEBI:15636"/>
        <dbReference type="ChEBI" id="CHEBI:57455"/>
        <dbReference type="ChEBI" id="CHEBI:57783"/>
        <dbReference type="ChEBI" id="CHEBI:58349"/>
        <dbReference type="EC" id="1.5.1.5"/>
    </reaction>
</comment>
<dbReference type="GO" id="GO:0009086">
    <property type="term" value="P:methionine biosynthetic process"/>
    <property type="evidence" value="ECO:0007669"/>
    <property type="project" value="UniProtKB-KW"/>
</dbReference>
<dbReference type="GO" id="GO:0004477">
    <property type="term" value="F:methenyltetrahydrofolate cyclohydrolase activity"/>
    <property type="evidence" value="ECO:0007669"/>
    <property type="project" value="UniProtKB-UniRule"/>
</dbReference>
<dbReference type="UniPathway" id="UPA00193"/>
<evidence type="ECO:0000256" key="1">
    <source>
        <dbReference type="ARBA" id="ARBA00004777"/>
    </source>
</evidence>
<evidence type="ECO:0000256" key="6">
    <source>
        <dbReference type="ARBA" id="ARBA00022857"/>
    </source>
</evidence>
<keyword evidence="5 12" id="KW-0378">Hydrolase</keyword>
<evidence type="ECO:0000256" key="12">
    <source>
        <dbReference type="HAMAP-Rule" id="MF_01576"/>
    </source>
</evidence>
<dbReference type="GO" id="GO:0000105">
    <property type="term" value="P:L-histidine biosynthetic process"/>
    <property type="evidence" value="ECO:0007669"/>
    <property type="project" value="UniProtKB-KW"/>
</dbReference>